<sequence length="33" mass="3717">MESVEGSVNNQGTCPRVLDKKPYRPVSRTVNVR</sequence>
<evidence type="ECO:0000256" key="1">
    <source>
        <dbReference type="SAM" id="MobiDB-lite"/>
    </source>
</evidence>
<accession>I9DA09</accession>
<dbReference type="HOGENOM" id="CLU_3383154_0_0_9"/>
<evidence type="ECO:0000313" key="3">
    <source>
        <dbReference type="Proteomes" id="UP000005361"/>
    </source>
</evidence>
<dbReference type="EMBL" id="CP010978">
    <property type="protein sequence ID" value="AJQ25670.1"/>
    <property type="molecule type" value="Genomic_DNA"/>
</dbReference>
<name>I9DA09_9FIRM</name>
<reference evidence="2 3" key="1">
    <citation type="journal article" date="2015" name="Genome Announc.">
        <title>Complete Genome Sequence of Pelosinus fermentans JBW45, a Member of a Remarkably Competitive Group of Negativicutes in the Firmicutes Phylum.</title>
        <authorList>
            <person name="De Leon K.B."/>
            <person name="Utturkar S.M."/>
            <person name="Camilleri L.B."/>
            <person name="Elias D.A."/>
            <person name="Arkin A.P."/>
            <person name="Fields M.W."/>
            <person name="Brown S.D."/>
            <person name="Wall J.D."/>
        </authorList>
    </citation>
    <scope>NUCLEOTIDE SEQUENCE [LARGE SCALE GENOMIC DNA]</scope>
    <source>
        <strain evidence="2 3">JBW45</strain>
    </source>
</reference>
<dbReference type="AlphaFoldDB" id="I9DA09"/>
<proteinExistence type="predicted"/>
<gene>
    <name evidence="2" type="ORF">JBW_00318</name>
</gene>
<organism evidence="2 3">
    <name type="scientific">Pelosinus fermentans JBW45</name>
    <dbReference type="NCBI Taxonomy" id="1192197"/>
    <lineage>
        <taxon>Bacteria</taxon>
        <taxon>Bacillati</taxon>
        <taxon>Bacillota</taxon>
        <taxon>Negativicutes</taxon>
        <taxon>Selenomonadales</taxon>
        <taxon>Sporomusaceae</taxon>
        <taxon>Pelosinus</taxon>
    </lineage>
</organism>
<feature type="compositionally biased region" description="Polar residues" evidence="1">
    <location>
        <begin position="1"/>
        <end position="13"/>
    </location>
</feature>
<reference evidence="3" key="2">
    <citation type="submission" date="2015-02" db="EMBL/GenBank/DDBJ databases">
        <title>Complete Genome Sequence of Pelosinus fermentans JBW45.</title>
        <authorList>
            <person name="De Leon K.B."/>
            <person name="Utturkar S.M."/>
            <person name="Camilleri L.B."/>
            <person name="Arkin A.P."/>
            <person name="Fields M.W."/>
            <person name="Brown S.D."/>
            <person name="Wall J.D."/>
        </authorList>
    </citation>
    <scope>NUCLEOTIDE SEQUENCE [LARGE SCALE GENOMIC DNA]</scope>
    <source>
        <strain evidence="3">JBW45</strain>
    </source>
</reference>
<dbReference type="Proteomes" id="UP000005361">
    <property type="component" value="Chromosome"/>
</dbReference>
<protein>
    <submittedName>
        <fullName evidence="2">Uncharacterized protein</fullName>
    </submittedName>
</protein>
<dbReference type="KEGG" id="pft:JBW_00318"/>
<feature type="region of interest" description="Disordered" evidence="1">
    <location>
        <begin position="1"/>
        <end position="33"/>
    </location>
</feature>
<evidence type="ECO:0000313" key="2">
    <source>
        <dbReference type="EMBL" id="AJQ25670.1"/>
    </source>
</evidence>